<evidence type="ECO:0000313" key="4">
    <source>
        <dbReference type="Proteomes" id="UP001500443"/>
    </source>
</evidence>
<evidence type="ECO:0000313" key="3">
    <source>
        <dbReference type="EMBL" id="GAA2109220.1"/>
    </source>
</evidence>
<dbReference type="PANTHER" id="PTHR46696">
    <property type="entry name" value="P450, PUTATIVE (EUROFUNG)-RELATED"/>
    <property type="match status" value="1"/>
</dbReference>
<dbReference type="InterPro" id="IPR002397">
    <property type="entry name" value="Cyt_P450_B"/>
</dbReference>
<dbReference type="Pfam" id="PF00067">
    <property type="entry name" value="p450"/>
    <property type="match status" value="1"/>
</dbReference>
<keyword evidence="2" id="KW-0479">Metal-binding</keyword>
<protein>
    <submittedName>
        <fullName evidence="3">Cytochrome P450</fullName>
    </submittedName>
</protein>
<dbReference type="SUPFAM" id="SSF48264">
    <property type="entry name" value="Cytochrome P450"/>
    <property type="match status" value="1"/>
</dbReference>
<organism evidence="3 4">
    <name type="scientific">Streptomyces synnematoformans</name>
    <dbReference type="NCBI Taxonomy" id="415721"/>
    <lineage>
        <taxon>Bacteria</taxon>
        <taxon>Bacillati</taxon>
        <taxon>Actinomycetota</taxon>
        <taxon>Actinomycetes</taxon>
        <taxon>Kitasatosporales</taxon>
        <taxon>Streptomycetaceae</taxon>
        <taxon>Streptomyces</taxon>
    </lineage>
</organism>
<proteinExistence type="inferred from homology"/>
<dbReference type="InterPro" id="IPR017972">
    <property type="entry name" value="Cyt_P450_CS"/>
</dbReference>
<dbReference type="PANTHER" id="PTHR46696:SF4">
    <property type="entry name" value="BIOTIN BIOSYNTHESIS CYTOCHROME P450"/>
    <property type="match status" value="1"/>
</dbReference>
<keyword evidence="2" id="KW-0408">Iron</keyword>
<dbReference type="InterPro" id="IPR001128">
    <property type="entry name" value="Cyt_P450"/>
</dbReference>
<dbReference type="Proteomes" id="UP001500443">
    <property type="component" value="Unassembled WGS sequence"/>
</dbReference>
<dbReference type="RefSeq" id="WP_344287465.1">
    <property type="nucleotide sequence ID" value="NZ_BAAAPF010000005.1"/>
</dbReference>
<dbReference type="EMBL" id="BAAAPF010000005">
    <property type="protein sequence ID" value="GAA2109220.1"/>
    <property type="molecule type" value="Genomic_DNA"/>
</dbReference>
<keyword evidence="2" id="KW-0349">Heme</keyword>
<comment type="caution">
    <text evidence="3">The sequence shown here is derived from an EMBL/GenBank/DDBJ whole genome shotgun (WGS) entry which is preliminary data.</text>
</comment>
<dbReference type="PROSITE" id="PS00086">
    <property type="entry name" value="CYTOCHROME_P450"/>
    <property type="match status" value="1"/>
</dbReference>
<keyword evidence="4" id="KW-1185">Reference proteome</keyword>
<reference evidence="4" key="1">
    <citation type="journal article" date="2019" name="Int. J. Syst. Evol. Microbiol.">
        <title>The Global Catalogue of Microorganisms (GCM) 10K type strain sequencing project: providing services to taxonomists for standard genome sequencing and annotation.</title>
        <authorList>
            <consortium name="The Broad Institute Genomics Platform"/>
            <consortium name="The Broad Institute Genome Sequencing Center for Infectious Disease"/>
            <person name="Wu L."/>
            <person name="Ma J."/>
        </authorList>
    </citation>
    <scope>NUCLEOTIDE SEQUENCE [LARGE SCALE GENOMIC DNA]</scope>
    <source>
        <strain evidence="4">JCM 15481</strain>
    </source>
</reference>
<dbReference type="Gene3D" id="1.10.630.10">
    <property type="entry name" value="Cytochrome P450"/>
    <property type="match status" value="1"/>
</dbReference>
<dbReference type="PRINTS" id="PR00359">
    <property type="entry name" value="BP450"/>
</dbReference>
<comment type="similarity">
    <text evidence="1 2">Belongs to the cytochrome P450 family.</text>
</comment>
<accession>A0ABP5IZ43</accession>
<gene>
    <name evidence="3" type="ORF">GCM10009802_05480</name>
</gene>
<evidence type="ECO:0000256" key="2">
    <source>
        <dbReference type="RuleBase" id="RU000461"/>
    </source>
</evidence>
<evidence type="ECO:0000256" key="1">
    <source>
        <dbReference type="ARBA" id="ARBA00010617"/>
    </source>
</evidence>
<keyword evidence="2" id="KW-0560">Oxidoreductase</keyword>
<sequence>MTSPAYPVAELGSDEFYATTDPTGLWRRFAADDAVVWTPPSTTHNGFWSVFSHRACTAVLAADAPFTSEYGMFIGFDRQRPDAGGGRMIVVSEGAAHDRLRRVIGGHLARATAGPLARVVARELGDFVTAAREQPVTDAAALGSALPNTVVCELLGVPAADHERLRYLTQFAVGAPDDPRLMSPSTAHLQIMGYFADLVRHRRRAPGDDLVSHLLGHGMSEHDVLINCDNVFAAGNATTQHSVTGAFDGLAASPGALEALRTDPAAVRTAVEEVLRWSTPGPHVLRVTLRDTVVNGRPVPADTAVVSWLAAANRDARVFPDPYRFDIRRRPNRHLSFGHGLHYCIGGALARLELRMLLERLAEHVTAVRHAGEPERLRATKVNGYRRLPVSFEWRV</sequence>
<dbReference type="InterPro" id="IPR036396">
    <property type="entry name" value="Cyt_P450_sf"/>
</dbReference>
<keyword evidence="2" id="KW-0503">Monooxygenase</keyword>
<name>A0ABP5IZ43_9ACTN</name>